<evidence type="ECO:0000313" key="1">
    <source>
        <dbReference type="EMBL" id="EDM16300.1"/>
    </source>
</evidence>
<sequence>MEREFALVLEEAEKPQEAGEKSCFNLLAQIPN</sequence>
<dbReference type="EMBL" id="CH473950">
    <property type="protein sequence ID" value="EDM16300.1"/>
    <property type="molecule type" value="Genomic_DNA"/>
</dbReference>
<protein>
    <submittedName>
        <fullName evidence="1">RCG59383</fullName>
    </submittedName>
</protein>
<organism evidence="1 2">
    <name type="scientific">Rattus norvegicus</name>
    <name type="common">Rat</name>
    <dbReference type="NCBI Taxonomy" id="10116"/>
    <lineage>
        <taxon>Eukaryota</taxon>
        <taxon>Metazoa</taxon>
        <taxon>Chordata</taxon>
        <taxon>Craniata</taxon>
        <taxon>Vertebrata</taxon>
        <taxon>Euteleostomi</taxon>
        <taxon>Mammalia</taxon>
        <taxon>Eutheria</taxon>
        <taxon>Euarchontoglires</taxon>
        <taxon>Glires</taxon>
        <taxon>Rodentia</taxon>
        <taxon>Myomorpha</taxon>
        <taxon>Muroidea</taxon>
        <taxon>Muridae</taxon>
        <taxon>Murinae</taxon>
        <taxon>Rattus</taxon>
    </lineage>
</organism>
<proteinExistence type="predicted"/>
<dbReference type="Proteomes" id="UP000234681">
    <property type="component" value="Chromosome 7"/>
</dbReference>
<gene>
    <name evidence="1" type="ORF">rCG_59383</name>
</gene>
<dbReference type="AlphaFoldDB" id="A6HRC2"/>
<accession>A6HRC2</accession>
<reference evidence="1 2" key="1">
    <citation type="submission" date="2005-09" db="EMBL/GenBank/DDBJ databases">
        <authorList>
            <person name="Mural R.J."/>
            <person name="Li P.W."/>
            <person name="Adams M.D."/>
            <person name="Amanatides P.G."/>
            <person name="Baden-Tillson H."/>
            <person name="Barnstead M."/>
            <person name="Chin S.H."/>
            <person name="Dew I."/>
            <person name="Evans C.A."/>
            <person name="Ferriera S."/>
            <person name="Flanigan M."/>
            <person name="Fosler C."/>
            <person name="Glodek A."/>
            <person name="Gu Z."/>
            <person name="Holt R.A."/>
            <person name="Jennings D."/>
            <person name="Kraft C.L."/>
            <person name="Lu F."/>
            <person name="Nguyen T."/>
            <person name="Nusskern D.R."/>
            <person name="Pfannkoch C.M."/>
            <person name="Sitter C."/>
            <person name="Sutton G.G."/>
            <person name="Venter J.C."/>
            <person name="Wang Z."/>
            <person name="Woodage T."/>
            <person name="Zheng X.H."/>
            <person name="Zhong F."/>
        </authorList>
    </citation>
    <scope>NUCLEOTIDE SEQUENCE [LARGE SCALE GENOMIC DNA]</scope>
    <source>
        <strain>BN</strain>
        <strain evidence="2">Sprague-Dawley</strain>
    </source>
</reference>
<evidence type="ECO:0000313" key="2">
    <source>
        <dbReference type="Proteomes" id="UP000234681"/>
    </source>
</evidence>
<name>A6HRC2_RAT</name>